<comment type="caution">
    <text evidence="13">The sequence shown here is derived from an EMBL/GenBank/DDBJ whole genome shotgun (WGS) entry which is preliminary data.</text>
</comment>
<evidence type="ECO:0000256" key="11">
    <source>
        <dbReference type="RuleBase" id="RU366047"/>
    </source>
</evidence>
<comment type="subunit">
    <text evidence="11">Homodimer. The cytoplasmic dynein 1 complex consists of two catalytic heavy chains (HCs) and a number of non-catalytic subunits presented by intermediate chains (ICs).</text>
</comment>
<dbReference type="SUPFAM" id="SSF52540">
    <property type="entry name" value="P-loop containing nucleoside triphosphate hydrolases"/>
    <property type="match status" value="1"/>
</dbReference>
<dbReference type="GO" id="GO:0005524">
    <property type="term" value="F:ATP binding"/>
    <property type="evidence" value="ECO:0007669"/>
    <property type="project" value="UniProtKB-KW"/>
</dbReference>
<protein>
    <recommendedName>
        <fullName evidence="11">Dynein light intermediate chain</fullName>
    </recommendedName>
</protein>
<evidence type="ECO:0000256" key="2">
    <source>
        <dbReference type="ARBA" id="ARBA00006831"/>
    </source>
</evidence>
<proteinExistence type="inferred from homology"/>
<evidence type="ECO:0000313" key="13">
    <source>
        <dbReference type="EMBL" id="CAD5206373.1"/>
    </source>
</evidence>
<evidence type="ECO:0000256" key="6">
    <source>
        <dbReference type="ARBA" id="ARBA00022741"/>
    </source>
</evidence>
<dbReference type="Pfam" id="PF05783">
    <property type="entry name" value="DLIC"/>
    <property type="match status" value="1"/>
</dbReference>
<keyword evidence="7 11" id="KW-0067">ATP-binding</keyword>
<dbReference type="GO" id="GO:0005868">
    <property type="term" value="C:cytoplasmic dynein complex"/>
    <property type="evidence" value="ECO:0007669"/>
    <property type="project" value="UniProtKB-UniRule"/>
</dbReference>
<evidence type="ECO:0000256" key="4">
    <source>
        <dbReference type="ARBA" id="ARBA00022490"/>
    </source>
</evidence>
<sequence>MILNEFHNVQKTAEQEEEKIWTQILEDVSSESSKAIEGGAIILGNNGCGKSSLVARMIGIDRVPVPSVFEYNFLTVHANEDNRQAYQITSSTAPFGAHDSMNLPVWICDGSEQSTVLFEFAFPKQLSKLIIVLCASASNPSKIFESLESLYNTAEETIKQNYSEDQIKEAQAAQVRFWQEYVEPAESMYIDNTEFRTEILELERGVLTRNCGAAVIVVLTQCDEKRLSNAEDAGRLHYQLRKFCLSRGAALFYTSAKTETNTALLRKYIAHRVYGVPFSKPAYIVDETSIFIPSGWDTMNKLEGEKEMLKDADQPFESTGEELPISAREKLVECEDEQNFLHRFAKVLSESPMSPKRDANSQAIANPANQAQPSPLANFFGNLIKKDGGTSPRTAPTSAEAAAHFQKLAKKEQE</sequence>
<dbReference type="OrthoDB" id="27603at2759"/>
<evidence type="ECO:0000256" key="8">
    <source>
        <dbReference type="ARBA" id="ARBA00023017"/>
    </source>
</evidence>
<dbReference type="PANTHER" id="PTHR12688">
    <property type="entry name" value="DYNEIN LIGHT INTERMEDIATE CHAIN"/>
    <property type="match status" value="1"/>
</dbReference>
<dbReference type="PANTHER" id="PTHR12688:SF0">
    <property type="entry name" value="DYNEIN LIGHT INTERMEDIATE CHAIN"/>
    <property type="match status" value="1"/>
</dbReference>
<keyword evidence="10 11" id="KW-0206">Cytoskeleton</keyword>
<keyword evidence="5 11" id="KW-0493">Microtubule</keyword>
<dbReference type="GO" id="GO:0005813">
    <property type="term" value="C:centrosome"/>
    <property type="evidence" value="ECO:0007669"/>
    <property type="project" value="TreeGrafter"/>
</dbReference>
<gene>
    <name evidence="13" type="ORF">BOKJ2_LOCUS1057</name>
</gene>
<dbReference type="GO" id="GO:0045504">
    <property type="term" value="F:dynein heavy chain binding"/>
    <property type="evidence" value="ECO:0007669"/>
    <property type="project" value="TreeGrafter"/>
</dbReference>
<evidence type="ECO:0000256" key="1">
    <source>
        <dbReference type="ARBA" id="ARBA00004245"/>
    </source>
</evidence>
<keyword evidence="9 11" id="KW-0505">Motor protein</keyword>
<name>A0A811JSW6_9BILA</name>
<dbReference type="GO" id="GO:0007018">
    <property type="term" value="P:microtubule-based movement"/>
    <property type="evidence" value="ECO:0007669"/>
    <property type="project" value="InterPro"/>
</dbReference>
<dbReference type="Proteomes" id="UP000783686">
    <property type="component" value="Unassembled WGS sequence"/>
</dbReference>
<dbReference type="InterPro" id="IPR008467">
    <property type="entry name" value="Dynein1_light_intermed_chain"/>
</dbReference>
<dbReference type="GO" id="GO:0005874">
    <property type="term" value="C:microtubule"/>
    <property type="evidence" value="ECO:0007669"/>
    <property type="project" value="UniProtKB-KW"/>
</dbReference>
<dbReference type="InterPro" id="IPR027417">
    <property type="entry name" value="P-loop_NTPase"/>
</dbReference>
<dbReference type="EMBL" id="CAJFDH010000001">
    <property type="protein sequence ID" value="CAD5206373.1"/>
    <property type="molecule type" value="Genomic_DNA"/>
</dbReference>
<evidence type="ECO:0000256" key="9">
    <source>
        <dbReference type="ARBA" id="ARBA00023175"/>
    </source>
</evidence>
<keyword evidence="4 11" id="KW-0963">Cytoplasm</keyword>
<feature type="region of interest" description="Disordered" evidence="12">
    <location>
        <begin position="385"/>
        <end position="414"/>
    </location>
</feature>
<evidence type="ECO:0000256" key="3">
    <source>
        <dbReference type="ARBA" id="ARBA00022448"/>
    </source>
</evidence>
<dbReference type="GO" id="GO:0000226">
    <property type="term" value="P:microtubule cytoskeleton organization"/>
    <property type="evidence" value="ECO:0007669"/>
    <property type="project" value="TreeGrafter"/>
</dbReference>
<evidence type="ECO:0000256" key="10">
    <source>
        <dbReference type="ARBA" id="ARBA00023212"/>
    </source>
</evidence>
<comment type="subcellular location">
    <subcellularLocation>
        <location evidence="1 11">Cytoplasm</location>
        <location evidence="1 11">Cytoskeleton</location>
    </subcellularLocation>
</comment>
<reference evidence="13" key="1">
    <citation type="submission" date="2020-09" db="EMBL/GenBank/DDBJ databases">
        <authorList>
            <person name="Kikuchi T."/>
        </authorList>
    </citation>
    <scope>NUCLEOTIDE SEQUENCE</scope>
    <source>
        <strain evidence="13">SH1</strain>
    </source>
</reference>
<evidence type="ECO:0000256" key="5">
    <source>
        <dbReference type="ARBA" id="ARBA00022701"/>
    </source>
</evidence>
<keyword evidence="8 11" id="KW-0243">Dynein</keyword>
<keyword evidence="3 11" id="KW-0813">Transport</keyword>
<evidence type="ECO:0000313" key="14">
    <source>
        <dbReference type="Proteomes" id="UP000614601"/>
    </source>
</evidence>
<evidence type="ECO:0000256" key="7">
    <source>
        <dbReference type="ARBA" id="ARBA00022840"/>
    </source>
</evidence>
<keyword evidence="14" id="KW-1185">Reference proteome</keyword>
<comment type="similarity">
    <text evidence="2 11">Belongs to the dynein light intermediate chain family.</text>
</comment>
<organism evidence="13 14">
    <name type="scientific">Bursaphelenchus okinawaensis</name>
    <dbReference type="NCBI Taxonomy" id="465554"/>
    <lineage>
        <taxon>Eukaryota</taxon>
        <taxon>Metazoa</taxon>
        <taxon>Ecdysozoa</taxon>
        <taxon>Nematoda</taxon>
        <taxon>Chromadorea</taxon>
        <taxon>Rhabditida</taxon>
        <taxon>Tylenchina</taxon>
        <taxon>Tylenchomorpha</taxon>
        <taxon>Aphelenchoidea</taxon>
        <taxon>Aphelenchoididae</taxon>
        <taxon>Bursaphelenchus</taxon>
    </lineage>
</organism>
<dbReference type="Gene3D" id="3.40.50.300">
    <property type="entry name" value="P-loop containing nucleotide triphosphate hydrolases"/>
    <property type="match status" value="1"/>
</dbReference>
<dbReference type="InterPro" id="IPR022780">
    <property type="entry name" value="Dynein_light_int_chain"/>
</dbReference>
<comment type="function">
    <text evidence="11">Acts as one of several non-catalytic accessory components of the cytoplasmic dynein 1 complex that are thought to be involved in linking dynein to cargos and to adapter proteins that regulate dynein function. Cytoplasmic dynein 1 acts as a motor for the intracellular retrograde motility of vesicles and organelles along microtubules. May play a role in binding dynein to membranous organelles or chromosomes.</text>
</comment>
<keyword evidence="6 11" id="KW-0547">Nucleotide-binding</keyword>
<dbReference type="AlphaFoldDB" id="A0A811JSW6"/>
<dbReference type="Proteomes" id="UP000614601">
    <property type="component" value="Unassembled WGS sequence"/>
</dbReference>
<dbReference type="EMBL" id="CAJFCW020000001">
    <property type="protein sequence ID" value="CAG9081512.1"/>
    <property type="molecule type" value="Genomic_DNA"/>
</dbReference>
<accession>A0A811JSW6</accession>
<evidence type="ECO:0000256" key="12">
    <source>
        <dbReference type="SAM" id="MobiDB-lite"/>
    </source>
</evidence>